<keyword evidence="1 5" id="KW-0547">Nucleotide-binding</keyword>
<dbReference type="AlphaFoldDB" id="A0A1Q3E6K0"/>
<evidence type="ECO:0000256" key="2">
    <source>
        <dbReference type="ARBA" id="ARBA00022801"/>
    </source>
</evidence>
<feature type="region of interest" description="Disordered" evidence="6">
    <location>
        <begin position="599"/>
        <end position="730"/>
    </location>
</feature>
<dbReference type="Proteomes" id="UP000188533">
    <property type="component" value="Unassembled WGS sequence"/>
</dbReference>
<keyword evidence="4 5" id="KW-0694">RNA-binding</keyword>
<organism evidence="9 10">
    <name type="scientific">Lentinula edodes</name>
    <name type="common">Shiitake mushroom</name>
    <name type="synonym">Lentinus edodes</name>
    <dbReference type="NCBI Taxonomy" id="5353"/>
    <lineage>
        <taxon>Eukaryota</taxon>
        <taxon>Fungi</taxon>
        <taxon>Dikarya</taxon>
        <taxon>Basidiomycota</taxon>
        <taxon>Agaricomycotina</taxon>
        <taxon>Agaricomycetes</taxon>
        <taxon>Agaricomycetidae</taxon>
        <taxon>Agaricales</taxon>
        <taxon>Marasmiineae</taxon>
        <taxon>Omphalotaceae</taxon>
        <taxon>Lentinula</taxon>
    </lineage>
</organism>
<feature type="compositionally biased region" description="Basic and acidic residues" evidence="6">
    <location>
        <begin position="622"/>
        <end position="649"/>
    </location>
</feature>
<protein>
    <recommendedName>
        <fullName evidence="5">ATP-dependent RNA helicase</fullName>
        <ecNumber evidence="5">3.6.4.13</ecNumber>
    </recommendedName>
</protein>
<dbReference type="InterPro" id="IPR014001">
    <property type="entry name" value="Helicase_ATP-bd"/>
</dbReference>
<reference evidence="9 10" key="1">
    <citation type="submission" date="2016-08" db="EMBL/GenBank/DDBJ databases">
        <authorList>
            <consortium name="Lentinula edodes genome sequencing consortium"/>
            <person name="Sakamoto Y."/>
            <person name="Nakade K."/>
            <person name="Sato S."/>
            <person name="Yoshida Y."/>
            <person name="Miyazaki K."/>
            <person name="Natsume S."/>
            <person name="Konno N."/>
        </authorList>
    </citation>
    <scope>NUCLEOTIDE SEQUENCE [LARGE SCALE GENOMIC DNA]</scope>
    <source>
        <strain evidence="9 10">NBRC 111202</strain>
    </source>
</reference>
<proteinExistence type="inferred from homology"/>
<evidence type="ECO:0000313" key="10">
    <source>
        <dbReference type="Proteomes" id="UP000188533"/>
    </source>
</evidence>
<comment type="function">
    <text evidence="5">RNA helicase.</text>
</comment>
<comment type="similarity">
    <text evidence="5">Belongs to the DEAD box helicase family.</text>
</comment>
<name>A0A1Q3E6K0_LENED</name>
<evidence type="ECO:0000256" key="4">
    <source>
        <dbReference type="ARBA" id="ARBA00022884"/>
    </source>
</evidence>
<evidence type="ECO:0000259" key="7">
    <source>
        <dbReference type="PROSITE" id="PS51192"/>
    </source>
</evidence>
<sequence>MSTSLLARAFKASSTKVTAASRASVVHVGFKASRFETTAAAPVASGTTRRAAPSTRPFESLKDIISPQTYQAIVGEPMRLKNMTSVQTEVLSHLPQISYPYDPKTPHVRDLLVRAKTGTGKTLAFLIPAIEAREKAIKQSGTQALLDAGLMSDDALVRRVRKRYSRETVGVLILSPTRELATQIANEATKLLHHHKGMEVRLFTGGMNKRTQMRDWMKGSRDVVVATTGRLRDLMESEPEVLRSIQTAKTFILDEADTMLDMGFRDDIHAIQNELPRSPTRQTLLFSATVSPLIRQVASNVLAKDYKFIDCVKSDDSPVHAHVPQYHTVLPNASAQIPHILRLIAHDQLTNPKSKIVLFLPTTKMTQLFSTVISQLSRDLLPVATTVHEIHSKRPMESRILASERFRTEKSPASILVTSDVSARGVDYPGVTRVIQVGIPSSTTQYIHRIGRTGRTGGVVGRGDLVLLPWEIGFITWQLTEVPIKPVTAGEIKLQVEELAKKADSEPNSHKGIRTPFTPRLSDFDSAPDEIMSRFEEEAVRELFVSMLGYYLPKSDELRVEKGVILEGCRDWSVQVGGLQAAPFVSYAFLAKLGLGGPRNPKPPRPILPNQQHWQLRGNSVRNKERMGIERPRSGRPKDSGRNRSRDAGEGASNWSRDVNENGSGRKRSWSNDSDRSRGDWSRDADVDRGSNGWSRGDNQDGGKFSDPNREHKSREYKARNFSRQGGSSW</sequence>
<dbReference type="SMART" id="SM00487">
    <property type="entry name" value="DEXDc"/>
    <property type="match status" value="1"/>
</dbReference>
<comment type="catalytic activity">
    <reaction evidence="5">
        <text>ATP + H2O = ADP + phosphate + H(+)</text>
        <dbReference type="Rhea" id="RHEA:13065"/>
        <dbReference type="ChEBI" id="CHEBI:15377"/>
        <dbReference type="ChEBI" id="CHEBI:15378"/>
        <dbReference type="ChEBI" id="CHEBI:30616"/>
        <dbReference type="ChEBI" id="CHEBI:43474"/>
        <dbReference type="ChEBI" id="CHEBI:456216"/>
        <dbReference type="EC" id="3.6.4.13"/>
    </reaction>
</comment>
<keyword evidence="10" id="KW-1185">Reference proteome</keyword>
<dbReference type="GO" id="GO:0003723">
    <property type="term" value="F:RNA binding"/>
    <property type="evidence" value="ECO:0007669"/>
    <property type="project" value="UniProtKB-UniRule"/>
</dbReference>
<dbReference type="GO" id="GO:0005524">
    <property type="term" value="F:ATP binding"/>
    <property type="evidence" value="ECO:0007669"/>
    <property type="project" value="UniProtKB-UniRule"/>
</dbReference>
<dbReference type="Gene3D" id="3.40.50.300">
    <property type="entry name" value="P-loop containing nucleotide triphosphate hydrolases"/>
    <property type="match status" value="2"/>
</dbReference>
<reference evidence="9 10" key="2">
    <citation type="submission" date="2017-02" db="EMBL/GenBank/DDBJ databases">
        <title>A genome survey and senescence transcriptome analysis in Lentinula edodes.</title>
        <authorList>
            <person name="Sakamoto Y."/>
            <person name="Nakade K."/>
            <person name="Sato S."/>
            <person name="Yoshida Y."/>
            <person name="Miyazaki K."/>
            <person name="Natsume S."/>
            <person name="Konno N."/>
        </authorList>
    </citation>
    <scope>NUCLEOTIDE SEQUENCE [LARGE SCALE GENOMIC DNA]</scope>
    <source>
        <strain evidence="9 10">NBRC 111202</strain>
    </source>
</reference>
<dbReference type="SUPFAM" id="SSF52540">
    <property type="entry name" value="P-loop containing nucleoside triphosphate hydrolases"/>
    <property type="match status" value="1"/>
</dbReference>
<dbReference type="PROSITE" id="PS51194">
    <property type="entry name" value="HELICASE_CTER"/>
    <property type="match status" value="1"/>
</dbReference>
<feature type="compositionally biased region" description="Polar residues" evidence="6">
    <location>
        <begin position="611"/>
        <end position="621"/>
    </location>
</feature>
<comment type="caution">
    <text evidence="9">The sequence shown here is derived from an EMBL/GenBank/DDBJ whole genome shotgun (WGS) entry which is preliminary data.</text>
</comment>
<accession>A0A1Q3E6K0</accession>
<dbReference type="STRING" id="5353.A0A1Q3E6K0"/>
<dbReference type="Pfam" id="PF00271">
    <property type="entry name" value="Helicase_C"/>
    <property type="match status" value="1"/>
</dbReference>
<evidence type="ECO:0000256" key="6">
    <source>
        <dbReference type="SAM" id="MobiDB-lite"/>
    </source>
</evidence>
<evidence type="ECO:0000256" key="1">
    <source>
        <dbReference type="ARBA" id="ARBA00022741"/>
    </source>
</evidence>
<dbReference type="GO" id="GO:0003724">
    <property type="term" value="F:RNA helicase activity"/>
    <property type="evidence" value="ECO:0007669"/>
    <property type="project" value="UniProtKB-EC"/>
</dbReference>
<dbReference type="SMART" id="SM00490">
    <property type="entry name" value="HELICc"/>
    <property type="match status" value="1"/>
</dbReference>
<feature type="domain" description="Helicase ATP-binding" evidence="7">
    <location>
        <begin position="102"/>
        <end position="308"/>
    </location>
</feature>
<feature type="compositionally biased region" description="Basic and acidic residues" evidence="6">
    <location>
        <begin position="707"/>
        <end position="719"/>
    </location>
</feature>
<dbReference type="Pfam" id="PF00270">
    <property type="entry name" value="DEAD"/>
    <property type="match status" value="1"/>
</dbReference>
<dbReference type="EMBL" id="BDGU01000118">
    <property type="protein sequence ID" value="GAW02848.1"/>
    <property type="molecule type" value="Genomic_DNA"/>
</dbReference>
<dbReference type="EC" id="3.6.4.13" evidence="5"/>
<evidence type="ECO:0000259" key="8">
    <source>
        <dbReference type="PROSITE" id="PS51194"/>
    </source>
</evidence>
<feature type="compositionally biased region" description="Polar residues" evidence="6">
    <location>
        <begin position="653"/>
        <end position="663"/>
    </location>
</feature>
<dbReference type="InterPro" id="IPR011545">
    <property type="entry name" value="DEAD/DEAH_box_helicase_dom"/>
</dbReference>
<feature type="domain" description="Helicase C-terminal" evidence="8">
    <location>
        <begin position="336"/>
        <end position="500"/>
    </location>
</feature>
<keyword evidence="3 5" id="KW-0067">ATP-binding</keyword>
<dbReference type="InterPro" id="IPR027417">
    <property type="entry name" value="P-loop_NTPase"/>
</dbReference>
<comment type="domain">
    <text evidence="5">The Q motif is unique to and characteristic of the DEAD box family of RNA helicases and controls ATP binding and hydrolysis.</text>
</comment>
<evidence type="ECO:0000313" key="9">
    <source>
        <dbReference type="EMBL" id="GAW02848.1"/>
    </source>
</evidence>
<dbReference type="PANTHER" id="PTHR24031">
    <property type="entry name" value="RNA HELICASE"/>
    <property type="match status" value="1"/>
</dbReference>
<keyword evidence="2 5" id="KW-0378">Hydrolase</keyword>
<evidence type="ECO:0000256" key="3">
    <source>
        <dbReference type="ARBA" id="ARBA00022840"/>
    </source>
</evidence>
<dbReference type="PROSITE" id="PS51192">
    <property type="entry name" value="HELICASE_ATP_BIND_1"/>
    <property type="match status" value="1"/>
</dbReference>
<feature type="compositionally biased region" description="Basic and acidic residues" evidence="6">
    <location>
        <begin position="673"/>
        <end position="689"/>
    </location>
</feature>
<dbReference type="GO" id="GO:0016787">
    <property type="term" value="F:hydrolase activity"/>
    <property type="evidence" value="ECO:0007669"/>
    <property type="project" value="UniProtKB-KW"/>
</dbReference>
<gene>
    <name evidence="9" type="ORF">LENED_004524</name>
</gene>
<evidence type="ECO:0000256" key="5">
    <source>
        <dbReference type="RuleBase" id="RU365068"/>
    </source>
</evidence>
<keyword evidence="5" id="KW-0347">Helicase</keyword>
<dbReference type="InterPro" id="IPR001650">
    <property type="entry name" value="Helicase_C-like"/>
</dbReference>